<keyword evidence="2" id="KW-1185">Reference proteome</keyword>
<reference evidence="1 2" key="1">
    <citation type="submission" date="2019-04" db="EMBL/GenBank/DDBJ databases">
        <title>Phreatobacter aquaticus sp. nov.</title>
        <authorList>
            <person name="Choi A."/>
        </authorList>
    </citation>
    <scope>NUCLEOTIDE SEQUENCE [LARGE SCALE GENOMIC DNA]</scope>
    <source>
        <strain evidence="1 2">KCTC 52518</strain>
    </source>
</reference>
<dbReference type="KEGG" id="pstg:E8M01_05320"/>
<protein>
    <recommendedName>
        <fullName evidence="3">YbjN domain-containing protein</fullName>
    </recommendedName>
</protein>
<dbReference type="Proteomes" id="UP000298781">
    <property type="component" value="Chromosome"/>
</dbReference>
<dbReference type="OrthoDB" id="9792176at2"/>
<evidence type="ECO:0000313" key="1">
    <source>
        <dbReference type="EMBL" id="QCI63710.1"/>
    </source>
</evidence>
<dbReference type="RefSeq" id="WP_136959167.1">
    <property type="nucleotide sequence ID" value="NZ_CP039690.1"/>
</dbReference>
<gene>
    <name evidence="1" type="ORF">E8M01_05320</name>
</gene>
<accession>A0A4D7B104</accession>
<organism evidence="1 2">
    <name type="scientific">Phreatobacter stygius</name>
    <dbReference type="NCBI Taxonomy" id="1940610"/>
    <lineage>
        <taxon>Bacteria</taxon>
        <taxon>Pseudomonadati</taxon>
        <taxon>Pseudomonadota</taxon>
        <taxon>Alphaproteobacteria</taxon>
        <taxon>Hyphomicrobiales</taxon>
        <taxon>Phreatobacteraceae</taxon>
        <taxon>Phreatobacter</taxon>
    </lineage>
</organism>
<name>A0A4D7B104_9HYPH</name>
<dbReference type="InterPro" id="IPR019660">
    <property type="entry name" value="Put_sensory_transdc_reg_YbjN"/>
</dbReference>
<evidence type="ECO:0008006" key="3">
    <source>
        <dbReference type="Google" id="ProtNLM"/>
    </source>
</evidence>
<dbReference type="Pfam" id="PF10722">
    <property type="entry name" value="YbjN"/>
    <property type="match status" value="1"/>
</dbReference>
<proteinExistence type="predicted"/>
<dbReference type="EMBL" id="CP039690">
    <property type="protein sequence ID" value="QCI63710.1"/>
    <property type="molecule type" value="Genomic_DNA"/>
</dbReference>
<evidence type="ECO:0000313" key="2">
    <source>
        <dbReference type="Proteomes" id="UP000298781"/>
    </source>
</evidence>
<dbReference type="AlphaFoldDB" id="A0A4D7B104"/>
<sequence length="167" mass="18775">MSLIDFETTGRQVNPVDLVENLAALNDWSFDRSADDEITLSVTGRWGDYHASFTWMDDIESLHLACAFDLKVPDRRRGEVKELIQLANEQLWLGHFDLWPQEGVVMFRHGLLLAGGAEASGRQCEAQLDAAIEACDRYYQAFQFVVWAGKSAREAMDSALFETVGEA</sequence>
<dbReference type="CDD" id="cd17033">
    <property type="entry name" value="DR1245-like"/>
    <property type="match status" value="1"/>
</dbReference>